<dbReference type="SUPFAM" id="SSF51197">
    <property type="entry name" value="Clavaminate synthase-like"/>
    <property type="match status" value="1"/>
</dbReference>
<name>A0A8H7KGG3_AGABI</name>
<evidence type="ECO:0000313" key="1">
    <source>
        <dbReference type="EMBL" id="KAF7773188.1"/>
    </source>
</evidence>
<dbReference type="Pfam" id="PF07350">
    <property type="entry name" value="Gig2-like"/>
    <property type="match status" value="1"/>
</dbReference>
<proteinExistence type="predicted"/>
<reference evidence="1 2" key="1">
    <citation type="journal article" name="Sci. Rep.">
        <title>Telomere-to-telomere assembled and centromere annotated genomes of the two main subspecies of the button mushroom Agaricus bisporus reveal especially polymorphic chromosome ends.</title>
        <authorList>
            <person name="Sonnenberg A.S.M."/>
            <person name="Sedaghat-Telgerd N."/>
            <person name="Lavrijssen B."/>
            <person name="Ohm R.A."/>
            <person name="Hendrickx P.M."/>
            <person name="Scholtmeijer K."/>
            <person name="Baars J.J.P."/>
            <person name="van Peer A."/>
        </authorList>
    </citation>
    <scope>NUCLEOTIDE SEQUENCE [LARGE SCALE GENOMIC DNA]</scope>
    <source>
        <strain evidence="1 2">H119_p4</strain>
    </source>
</reference>
<dbReference type="Proteomes" id="UP000629468">
    <property type="component" value="Unassembled WGS sequence"/>
</dbReference>
<dbReference type="PANTHER" id="PTHR30613">
    <property type="entry name" value="UNCHARACTERIZED PROTEIN YBIU-RELATED"/>
    <property type="match status" value="1"/>
</dbReference>
<dbReference type="AlphaFoldDB" id="A0A8H7KGG3"/>
<protein>
    <recommendedName>
        <fullName evidence="3">DUF1479-domain-containing protein</fullName>
    </recommendedName>
</protein>
<dbReference type="Gene3D" id="2.60.120.330">
    <property type="entry name" value="B-lactam Antibiotic, Isopenicillin N Synthase, Chain"/>
    <property type="match status" value="1"/>
</dbReference>
<dbReference type="PANTHER" id="PTHR30613:SF1">
    <property type="entry name" value="DUF1479 DOMAIN PROTEIN (AFU_ORTHOLOGUE AFUA_5G09280)"/>
    <property type="match status" value="1"/>
</dbReference>
<sequence length="435" mass="49192">MSEPNGGLYPPRFTELKRQIASGYPDFENRVTRAWKEVVEELVRFSEKIEGGGSDCIPQVKFEDLDKLSEEDLDGIRMCGCVVIRDVVEDDKAVEWRESLREFVKVNQDVEGTPVDDKQFFQLYWTKAQVQARAHPNFLKAEIWLNNLYHDKSGLPTKDVDLSIPLTYADRFRIRKPGVKWGFHPPHIDGGSIERWEDPTFRKCFEDILAGNWREHDPYALRGRLDARSSLYGRPNQSTVFRTFQGWLSMSETGPGQGTLKVFPNVLLSNAYIILRPFFKPLVPVDSPDILNPKNWAVDLNNPEFPGIYPRDSGFAGPNPTPRLHPHLFLEKTMTSAPKVNPGDTVFWHCDVVHSVEEDHTGNEDSAVMYIPAVPFTASNLDYIQRQKECFLAGQRPPDFPKGSAEAEFIGIGGVGDVDNELGRRAMGLSPISAS</sequence>
<comment type="caution">
    <text evidence="1">The sequence shown here is derived from an EMBL/GenBank/DDBJ whole genome shotgun (WGS) entry which is preliminary data.</text>
</comment>
<dbReference type="InterPro" id="IPR010856">
    <property type="entry name" value="Gig2-like"/>
</dbReference>
<gene>
    <name evidence="1" type="ORF">Agabi119p4_5355</name>
</gene>
<dbReference type="EMBL" id="JABXXO010000007">
    <property type="protein sequence ID" value="KAF7773188.1"/>
    <property type="molecule type" value="Genomic_DNA"/>
</dbReference>
<evidence type="ECO:0008006" key="3">
    <source>
        <dbReference type="Google" id="ProtNLM"/>
    </source>
</evidence>
<accession>A0A8H7KGG3</accession>
<organism evidence="1 2">
    <name type="scientific">Agaricus bisporus var. burnettii</name>
    <dbReference type="NCBI Taxonomy" id="192524"/>
    <lineage>
        <taxon>Eukaryota</taxon>
        <taxon>Fungi</taxon>
        <taxon>Dikarya</taxon>
        <taxon>Basidiomycota</taxon>
        <taxon>Agaricomycotina</taxon>
        <taxon>Agaricomycetes</taxon>
        <taxon>Agaricomycetidae</taxon>
        <taxon>Agaricales</taxon>
        <taxon>Agaricineae</taxon>
        <taxon>Agaricaceae</taxon>
        <taxon>Agaricus</taxon>
    </lineage>
</organism>
<evidence type="ECO:0000313" key="2">
    <source>
        <dbReference type="Proteomes" id="UP000629468"/>
    </source>
</evidence>
<dbReference type="InterPro" id="IPR027443">
    <property type="entry name" value="IPNS-like_sf"/>
</dbReference>